<evidence type="ECO:0000256" key="9">
    <source>
        <dbReference type="RuleBase" id="RU004480"/>
    </source>
</evidence>
<reference evidence="10 11" key="1">
    <citation type="submission" date="2023-04" db="EMBL/GenBank/DDBJ databases">
        <title>Two novel species of Flavobacterium.</title>
        <authorList>
            <person name="Liu Q."/>
            <person name="Xin Y.-H."/>
        </authorList>
    </citation>
    <scope>NUCLEOTIDE SEQUENCE [LARGE SCALE GENOMIC DNA]</scope>
    <source>
        <strain evidence="10 11">LB1P51</strain>
    </source>
</reference>
<dbReference type="SUPFAM" id="SSF48557">
    <property type="entry name" value="L-aspartase-like"/>
    <property type="match status" value="1"/>
</dbReference>
<evidence type="ECO:0000256" key="7">
    <source>
        <dbReference type="RuleBase" id="RU003954"/>
    </source>
</evidence>
<comment type="catalytic activity">
    <reaction evidence="5 8">
        <text>L-histidine = trans-urocanate + NH4(+)</text>
        <dbReference type="Rhea" id="RHEA:21232"/>
        <dbReference type="ChEBI" id="CHEBI:17771"/>
        <dbReference type="ChEBI" id="CHEBI:28938"/>
        <dbReference type="ChEBI" id="CHEBI:57595"/>
        <dbReference type="EC" id="4.3.1.3"/>
    </reaction>
</comment>
<comment type="pathway">
    <text evidence="1 8">Amino-acid degradation; L-histidine degradation into L-glutamate; N-formimidoyl-L-glutamate from L-histidine: step 1/3.</text>
</comment>
<evidence type="ECO:0000256" key="5">
    <source>
        <dbReference type="ARBA" id="ARBA00049269"/>
    </source>
</evidence>
<dbReference type="NCBIfam" id="TIGR01225">
    <property type="entry name" value="hutH"/>
    <property type="match status" value="1"/>
</dbReference>
<keyword evidence="3 8" id="KW-0369">Histidine metabolism</keyword>
<dbReference type="PANTHER" id="PTHR10362">
    <property type="entry name" value="HISTIDINE AMMONIA-LYASE"/>
    <property type="match status" value="1"/>
</dbReference>
<organism evidence="10 11">
    <name type="scientific">Flavobacterium algoritolerans</name>
    <dbReference type="NCBI Taxonomy" id="3041254"/>
    <lineage>
        <taxon>Bacteria</taxon>
        <taxon>Pseudomonadati</taxon>
        <taxon>Bacteroidota</taxon>
        <taxon>Flavobacteriia</taxon>
        <taxon>Flavobacteriales</taxon>
        <taxon>Flavobacteriaceae</taxon>
        <taxon>Flavobacterium</taxon>
    </lineage>
</organism>
<evidence type="ECO:0000256" key="1">
    <source>
        <dbReference type="ARBA" id="ARBA00005113"/>
    </source>
</evidence>
<dbReference type="InterPro" id="IPR001106">
    <property type="entry name" value="Aromatic_Lyase"/>
</dbReference>
<evidence type="ECO:0000256" key="4">
    <source>
        <dbReference type="ARBA" id="ARBA00023239"/>
    </source>
</evidence>
<evidence type="ECO:0000256" key="8">
    <source>
        <dbReference type="RuleBase" id="RU004479"/>
    </source>
</evidence>
<dbReference type="CDD" id="cd00332">
    <property type="entry name" value="PAL-HAL"/>
    <property type="match status" value="1"/>
</dbReference>
<comment type="subcellular location">
    <subcellularLocation>
        <location evidence="9">Cytoplasm</location>
    </subcellularLocation>
</comment>
<evidence type="ECO:0000256" key="2">
    <source>
        <dbReference type="ARBA" id="ARBA00012994"/>
    </source>
</evidence>
<proteinExistence type="inferred from homology"/>
<dbReference type="PROSITE" id="PS00488">
    <property type="entry name" value="PAL_HISTIDASE"/>
    <property type="match status" value="1"/>
</dbReference>
<sequence length="504" mass="55881">MDNTHYISTQLLSFETLEEIISHGKLVALSEEAKVNIQKCREYLDKKMASHSDPIYGINTGFGSLCNVKISNENLSKLQENLVKSHSCGTGEEVPTEIVKLMLLLKIQSLSYGHSGIQLQTVERLIAFYNNDILPVIYTQGSLGASGDLAPLAHLSLPLLGEGDVYFEGKKVHSSEVLKHFDWKPIVLQSKEGLALLNGTQFMSAYGAHILMKVSKFSYLADLIGTISLEAFDGRIEPFHELIHFIRPHKGQIITANRIKGFLEGSEIIEQVKAHVQDPYSFRCIPQVHGASKDAFDYVKKVFKTEINSVTDNPNIFIESDQIISGGNFHGQPLALALDFMAIALAELGSISERRSYQLISGLRNLPAFLVDNPGLNSGLMIPQYTAASIASQNKQLATPASIDSIVSSNGQEDHVSMGANAATKALRVLDNLERILAIELMNASQAIEYRRPLLSSDFIEMFLSAYREEVPLIKEDRILHYDIENTVSFLNTFQIENDLLILT</sequence>
<evidence type="ECO:0000256" key="3">
    <source>
        <dbReference type="ARBA" id="ARBA00022808"/>
    </source>
</evidence>
<protein>
    <recommendedName>
        <fullName evidence="2 6">Histidine ammonia-lyase</fullName>
        <ecNumber evidence="2 6">4.3.1.3</ecNumber>
    </recommendedName>
</protein>
<keyword evidence="11" id="KW-1185">Reference proteome</keyword>
<dbReference type="NCBIfam" id="NF006871">
    <property type="entry name" value="PRK09367.1"/>
    <property type="match status" value="1"/>
</dbReference>
<dbReference type="GO" id="GO:0004397">
    <property type="term" value="F:histidine ammonia-lyase activity"/>
    <property type="evidence" value="ECO:0007669"/>
    <property type="project" value="UniProtKB-EC"/>
</dbReference>
<gene>
    <name evidence="10" type="primary">hutH</name>
    <name evidence="10" type="ORF">QLS65_08155</name>
</gene>
<evidence type="ECO:0000313" key="11">
    <source>
        <dbReference type="Proteomes" id="UP001243403"/>
    </source>
</evidence>
<dbReference type="Pfam" id="PF00221">
    <property type="entry name" value="Lyase_aromatic"/>
    <property type="match status" value="1"/>
</dbReference>
<accession>A0ABT6VAN6</accession>
<evidence type="ECO:0000256" key="6">
    <source>
        <dbReference type="NCBIfam" id="TIGR01225"/>
    </source>
</evidence>
<dbReference type="Gene3D" id="1.20.200.10">
    <property type="entry name" value="Fumarase/aspartase (Central domain)"/>
    <property type="match status" value="1"/>
</dbReference>
<dbReference type="EMBL" id="JASCRZ010000003">
    <property type="protein sequence ID" value="MDI5894860.1"/>
    <property type="molecule type" value="Genomic_DNA"/>
</dbReference>
<dbReference type="InterPro" id="IPR008948">
    <property type="entry name" value="L-Aspartase-like"/>
</dbReference>
<comment type="similarity">
    <text evidence="7">Belongs to the PAL/histidase family.</text>
</comment>
<comment type="caution">
    <text evidence="10">The sequence shown here is derived from an EMBL/GenBank/DDBJ whole genome shotgun (WGS) entry which is preliminary data.</text>
</comment>
<dbReference type="InterPro" id="IPR024083">
    <property type="entry name" value="Fumarase/histidase_N"/>
</dbReference>
<dbReference type="InterPro" id="IPR022313">
    <property type="entry name" value="Phe/His_NH3-lyase_AS"/>
</dbReference>
<dbReference type="Proteomes" id="UP001243403">
    <property type="component" value="Unassembled WGS sequence"/>
</dbReference>
<dbReference type="InterPro" id="IPR005921">
    <property type="entry name" value="HutH"/>
</dbReference>
<dbReference type="EC" id="4.3.1.3" evidence="2 6"/>
<dbReference type="RefSeq" id="WP_282716591.1">
    <property type="nucleotide sequence ID" value="NZ_JASCRZ010000003.1"/>
</dbReference>
<evidence type="ECO:0000313" key="10">
    <source>
        <dbReference type="EMBL" id="MDI5894860.1"/>
    </source>
</evidence>
<name>A0ABT6VAN6_9FLAO</name>
<dbReference type="Gene3D" id="1.10.275.10">
    <property type="entry name" value="Fumarase/aspartase (N-terminal domain)"/>
    <property type="match status" value="1"/>
</dbReference>
<keyword evidence="4 7" id="KW-0456">Lyase</keyword>